<reference evidence="1 2" key="1">
    <citation type="journal article" date="2018" name="Front. Plant Sci.">
        <title>Red Clover (Trifolium pratense) and Zigzag Clover (T. medium) - A Picture of Genomic Similarities and Differences.</title>
        <authorList>
            <person name="Dluhosova J."/>
            <person name="Istvanek J."/>
            <person name="Nedelnik J."/>
            <person name="Repkova J."/>
        </authorList>
    </citation>
    <scope>NUCLEOTIDE SEQUENCE [LARGE SCALE GENOMIC DNA]</scope>
    <source>
        <strain evidence="2">cv. 10/8</strain>
        <tissue evidence="1">Leaf</tissue>
    </source>
</reference>
<dbReference type="AlphaFoldDB" id="A0A392U372"/>
<feature type="non-terminal residue" evidence="1">
    <location>
        <position position="1"/>
    </location>
</feature>
<dbReference type="Proteomes" id="UP000265520">
    <property type="component" value="Unassembled WGS sequence"/>
</dbReference>
<comment type="caution">
    <text evidence="1">The sequence shown here is derived from an EMBL/GenBank/DDBJ whole genome shotgun (WGS) entry which is preliminary data.</text>
</comment>
<keyword evidence="2" id="KW-1185">Reference proteome</keyword>
<organism evidence="1 2">
    <name type="scientific">Trifolium medium</name>
    <dbReference type="NCBI Taxonomy" id="97028"/>
    <lineage>
        <taxon>Eukaryota</taxon>
        <taxon>Viridiplantae</taxon>
        <taxon>Streptophyta</taxon>
        <taxon>Embryophyta</taxon>
        <taxon>Tracheophyta</taxon>
        <taxon>Spermatophyta</taxon>
        <taxon>Magnoliopsida</taxon>
        <taxon>eudicotyledons</taxon>
        <taxon>Gunneridae</taxon>
        <taxon>Pentapetalae</taxon>
        <taxon>rosids</taxon>
        <taxon>fabids</taxon>
        <taxon>Fabales</taxon>
        <taxon>Fabaceae</taxon>
        <taxon>Papilionoideae</taxon>
        <taxon>50 kb inversion clade</taxon>
        <taxon>NPAAA clade</taxon>
        <taxon>Hologalegina</taxon>
        <taxon>IRL clade</taxon>
        <taxon>Trifolieae</taxon>
        <taxon>Trifolium</taxon>
    </lineage>
</organism>
<proteinExistence type="predicted"/>
<dbReference type="EMBL" id="LXQA010726397">
    <property type="protein sequence ID" value="MCI67901.1"/>
    <property type="molecule type" value="Genomic_DNA"/>
</dbReference>
<accession>A0A392U372</accession>
<evidence type="ECO:0000313" key="1">
    <source>
        <dbReference type="EMBL" id="MCI67901.1"/>
    </source>
</evidence>
<sequence length="78" mass="8765">LKPPLKQSCSCLVAKRALQRAAARAPVLAWSLSEAWRELARSSLTVASARQEEFSCCRLSLFLASRRSARELFFKILL</sequence>
<evidence type="ECO:0000313" key="2">
    <source>
        <dbReference type="Proteomes" id="UP000265520"/>
    </source>
</evidence>
<name>A0A392U372_9FABA</name>
<protein>
    <submittedName>
        <fullName evidence="1">Uncharacterized protein</fullName>
    </submittedName>
</protein>